<comment type="caution">
    <text evidence="2">The sequence shown here is derived from an EMBL/GenBank/DDBJ whole genome shotgun (WGS) entry which is preliminary data.</text>
</comment>
<reference evidence="2" key="1">
    <citation type="submission" date="2021-02" db="EMBL/GenBank/DDBJ databases">
        <authorList>
            <person name="Nowell W R."/>
        </authorList>
    </citation>
    <scope>NUCLEOTIDE SEQUENCE</scope>
</reference>
<sequence>VHGNSIYSPNRNTWFTKLQFLDLTLATITPDCLLSLISA</sequence>
<dbReference type="Proteomes" id="UP000681967">
    <property type="component" value="Unassembled WGS sequence"/>
</dbReference>
<protein>
    <submittedName>
        <fullName evidence="2">Uncharacterized protein</fullName>
    </submittedName>
</protein>
<dbReference type="EMBL" id="CAJOBJ010204895">
    <property type="protein sequence ID" value="CAF4994001.1"/>
    <property type="molecule type" value="Genomic_DNA"/>
</dbReference>
<proteinExistence type="predicted"/>
<evidence type="ECO:0000313" key="2">
    <source>
        <dbReference type="EMBL" id="CAF4994001.1"/>
    </source>
</evidence>
<gene>
    <name evidence="1" type="ORF">BYL167_LOCUS45736</name>
    <name evidence="2" type="ORF">GIL414_LOCUS56810</name>
</gene>
<dbReference type="Proteomes" id="UP000681720">
    <property type="component" value="Unassembled WGS sequence"/>
</dbReference>
<feature type="non-terminal residue" evidence="2">
    <location>
        <position position="1"/>
    </location>
</feature>
<organism evidence="2 3">
    <name type="scientific">Rotaria magnacalcarata</name>
    <dbReference type="NCBI Taxonomy" id="392030"/>
    <lineage>
        <taxon>Eukaryota</taxon>
        <taxon>Metazoa</taxon>
        <taxon>Spiralia</taxon>
        <taxon>Gnathifera</taxon>
        <taxon>Rotifera</taxon>
        <taxon>Eurotatoria</taxon>
        <taxon>Bdelloidea</taxon>
        <taxon>Philodinida</taxon>
        <taxon>Philodinidae</taxon>
        <taxon>Rotaria</taxon>
    </lineage>
</organism>
<name>A0A8S3DFH2_9BILA</name>
<evidence type="ECO:0000313" key="3">
    <source>
        <dbReference type="Proteomes" id="UP000681720"/>
    </source>
</evidence>
<accession>A0A8S3DFH2</accession>
<dbReference type="AlphaFoldDB" id="A0A8S3DFH2"/>
<dbReference type="EMBL" id="CAJOBH010127673">
    <property type="protein sequence ID" value="CAF4742106.1"/>
    <property type="molecule type" value="Genomic_DNA"/>
</dbReference>
<evidence type="ECO:0000313" key="1">
    <source>
        <dbReference type="EMBL" id="CAF4742106.1"/>
    </source>
</evidence>
<feature type="non-terminal residue" evidence="2">
    <location>
        <position position="39"/>
    </location>
</feature>